<dbReference type="GO" id="GO:0005886">
    <property type="term" value="C:plasma membrane"/>
    <property type="evidence" value="ECO:0007669"/>
    <property type="project" value="UniProtKB-SubCell"/>
</dbReference>
<evidence type="ECO:0000256" key="3">
    <source>
        <dbReference type="ARBA" id="ARBA00022670"/>
    </source>
</evidence>
<feature type="transmembrane region" description="Helical" evidence="9">
    <location>
        <begin position="95"/>
        <end position="115"/>
    </location>
</feature>
<dbReference type="PRINTS" id="PR00781">
    <property type="entry name" value="LIPOSIGPTASE"/>
</dbReference>
<feature type="transmembrane region" description="Helical" evidence="9">
    <location>
        <begin position="160"/>
        <end position="179"/>
    </location>
</feature>
<organism evidence="11 12">
    <name type="scientific">Caulobacter zeae</name>
    <dbReference type="NCBI Taxonomy" id="2055137"/>
    <lineage>
        <taxon>Bacteria</taxon>
        <taxon>Pseudomonadati</taxon>
        <taxon>Pseudomonadota</taxon>
        <taxon>Alphaproteobacteria</taxon>
        <taxon>Caulobacterales</taxon>
        <taxon>Caulobacteraceae</taxon>
        <taxon>Caulobacter</taxon>
    </lineage>
</organism>
<comment type="subcellular location">
    <subcellularLocation>
        <location evidence="9">Cell membrane</location>
        <topology evidence="9">Multi-pass membrane protein</topology>
    </subcellularLocation>
</comment>
<comment type="catalytic activity">
    <reaction evidence="9">
        <text>Release of signal peptides from bacterial membrane prolipoproteins. Hydrolyzes -Xaa-Yaa-Zaa-|-(S,diacylglyceryl)Cys-, in which Xaa is hydrophobic (preferably Leu), and Yaa (Ala or Ser) and Zaa (Gly or Ala) have small, neutral side chains.</text>
        <dbReference type="EC" id="3.4.23.36"/>
    </reaction>
</comment>
<protein>
    <recommendedName>
        <fullName evidence="9">Lipoprotein signal peptidase</fullName>
        <ecNumber evidence="9">3.4.23.36</ecNumber>
    </recommendedName>
    <alternativeName>
        <fullName evidence="9">Prolipoprotein signal peptidase</fullName>
    </alternativeName>
    <alternativeName>
        <fullName evidence="9">Signal peptidase II</fullName>
        <shortName evidence="9">SPase II</shortName>
    </alternativeName>
</protein>
<feature type="active site" evidence="9">
    <location>
        <position position="167"/>
    </location>
</feature>
<evidence type="ECO:0000256" key="5">
    <source>
        <dbReference type="ARBA" id="ARBA00022750"/>
    </source>
</evidence>
<dbReference type="AlphaFoldDB" id="A0A2N5D8I0"/>
<comment type="similarity">
    <text evidence="1 9 10">Belongs to the peptidase A8 family.</text>
</comment>
<feature type="transmembrane region" description="Helical" evidence="9">
    <location>
        <begin position="122"/>
        <end position="140"/>
    </location>
</feature>
<dbReference type="GO" id="GO:0006508">
    <property type="term" value="P:proteolysis"/>
    <property type="evidence" value="ECO:0007669"/>
    <property type="project" value="UniProtKB-KW"/>
</dbReference>
<keyword evidence="7 9" id="KW-1133">Transmembrane helix</keyword>
<evidence type="ECO:0000256" key="10">
    <source>
        <dbReference type="RuleBase" id="RU004181"/>
    </source>
</evidence>
<dbReference type="NCBIfam" id="TIGR00077">
    <property type="entry name" value="lspA"/>
    <property type="match status" value="1"/>
</dbReference>
<keyword evidence="2 9" id="KW-1003">Cell membrane</keyword>
<proteinExistence type="inferred from homology"/>
<keyword evidence="5 9" id="KW-0064">Aspartyl protease</keyword>
<comment type="function">
    <text evidence="9">This protein specifically catalyzes the removal of signal peptides from prolipoproteins.</text>
</comment>
<comment type="caution">
    <text evidence="9">Lacks conserved residue(s) required for the propagation of feature annotation.</text>
</comment>
<dbReference type="PANTHER" id="PTHR33695">
    <property type="entry name" value="LIPOPROTEIN SIGNAL PEPTIDASE"/>
    <property type="match status" value="1"/>
</dbReference>
<dbReference type="OrthoDB" id="9810259at2"/>
<name>A0A2N5D8I0_9CAUL</name>
<dbReference type="InterPro" id="IPR001872">
    <property type="entry name" value="Peptidase_A8"/>
</dbReference>
<accession>A0A2N5D8I0</accession>
<evidence type="ECO:0000256" key="2">
    <source>
        <dbReference type="ARBA" id="ARBA00022475"/>
    </source>
</evidence>
<evidence type="ECO:0000256" key="1">
    <source>
        <dbReference type="ARBA" id="ARBA00006139"/>
    </source>
</evidence>
<evidence type="ECO:0000256" key="4">
    <source>
        <dbReference type="ARBA" id="ARBA00022692"/>
    </source>
</evidence>
<feature type="active site" evidence="9">
    <location>
        <position position="150"/>
    </location>
</feature>
<evidence type="ECO:0000313" key="12">
    <source>
        <dbReference type="Proteomes" id="UP000234479"/>
    </source>
</evidence>
<evidence type="ECO:0000313" key="11">
    <source>
        <dbReference type="EMBL" id="PLR22368.1"/>
    </source>
</evidence>
<dbReference type="Proteomes" id="UP000234479">
    <property type="component" value="Unassembled WGS sequence"/>
</dbReference>
<keyword evidence="8 9" id="KW-0472">Membrane</keyword>
<keyword evidence="6 9" id="KW-0378">Hydrolase</keyword>
<evidence type="ECO:0000256" key="9">
    <source>
        <dbReference type="HAMAP-Rule" id="MF_00161"/>
    </source>
</evidence>
<dbReference type="EMBL" id="PJRS01000039">
    <property type="protein sequence ID" value="PLR22368.1"/>
    <property type="molecule type" value="Genomic_DNA"/>
</dbReference>
<evidence type="ECO:0000256" key="8">
    <source>
        <dbReference type="ARBA" id="ARBA00023136"/>
    </source>
</evidence>
<sequence>MRRFNSYGRSHPHPTLPHRGGGLSWELTLKITRLGWTAYAVAVATVVLDQISKLWVLGLLGSAQGSSASLLGPVKLTMVHNYGMSFGLLRDHAEWGRWLLTVFSAAVVVGLSIWARKAVRPLTALGLGMIIGGAIGNNLIDRVIYGYVVDFIDVSRLYFPWVFNVADSGISVGVAFLLLDSFIGEENKLSHQTE</sequence>
<dbReference type="Pfam" id="PF01252">
    <property type="entry name" value="Peptidase_A8"/>
    <property type="match status" value="1"/>
</dbReference>
<keyword evidence="12" id="KW-1185">Reference proteome</keyword>
<gene>
    <name evidence="9 11" type="primary">lspA</name>
    <name evidence="11" type="ORF">SGCZBJ_18400</name>
</gene>
<evidence type="ECO:0000256" key="7">
    <source>
        <dbReference type="ARBA" id="ARBA00022989"/>
    </source>
</evidence>
<dbReference type="GO" id="GO:0004190">
    <property type="term" value="F:aspartic-type endopeptidase activity"/>
    <property type="evidence" value="ECO:0007669"/>
    <property type="project" value="UniProtKB-UniRule"/>
</dbReference>
<dbReference type="EC" id="3.4.23.36" evidence="9"/>
<keyword evidence="4 9" id="KW-0812">Transmembrane</keyword>
<comment type="caution">
    <text evidence="11">The sequence shown here is derived from an EMBL/GenBank/DDBJ whole genome shotgun (WGS) entry which is preliminary data.</text>
</comment>
<dbReference type="UniPathway" id="UPA00665"/>
<comment type="pathway">
    <text evidence="9">Protein modification; lipoprotein biosynthesis (signal peptide cleavage).</text>
</comment>
<keyword evidence="3 9" id="KW-0645">Protease</keyword>
<dbReference type="PANTHER" id="PTHR33695:SF1">
    <property type="entry name" value="LIPOPROTEIN SIGNAL PEPTIDASE"/>
    <property type="match status" value="1"/>
</dbReference>
<reference evidence="11 12" key="1">
    <citation type="submission" date="2017-12" db="EMBL/GenBank/DDBJ databases">
        <title>The genome sequence of Caulobacter sp. 410.</title>
        <authorList>
            <person name="Gao J."/>
            <person name="Mao X."/>
            <person name="Sun J."/>
        </authorList>
    </citation>
    <scope>NUCLEOTIDE SEQUENCE [LARGE SCALE GENOMIC DNA]</scope>
    <source>
        <strain evidence="11 12">410</strain>
    </source>
</reference>
<dbReference type="HAMAP" id="MF_00161">
    <property type="entry name" value="LspA"/>
    <property type="match status" value="1"/>
</dbReference>
<evidence type="ECO:0000256" key="6">
    <source>
        <dbReference type="ARBA" id="ARBA00022801"/>
    </source>
</evidence>